<comment type="caution">
    <text evidence="11">The sequence shown here is derived from an EMBL/GenBank/DDBJ whole genome shotgun (WGS) entry which is preliminary data.</text>
</comment>
<dbReference type="InterPro" id="IPR036005">
    <property type="entry name" value="Creatinase/aminopeptidase-like"/>
</dbReference>
<dbReference type="SMART" id="SM01011">
    <property type="entry name" value="AMP_N"/>
    <property type="match status" value="1"/>
</dbReference>
<evidence type="ECO:0000256" key="1">
    <source>
        <dbReference type="ARBA" id="ARBA00001424"/>
    </source>
</evidence>
<evidence type="ECO:0000313" key="11">
    <source>
        <dbReference type="EMBL" id="MCB6183368.1"/>
    </source>
</evidence>
<sequence length="470" mass="51715">MSHATTFSPNIYEARRTALLARMANSGLILLPGNQDASMNYLHNIYPFRQDSSFAYYFGLHMPDLVGVLDTDNGTCTLYGDDPSLESIVWTGPLPTLAERGQTVGITQTASLASLPEELKAAQNAGRRIHYLPPYRGKSALQLATLLNLAVTEIARGESVDLIRAIVAQREVKSEEEIAEMTWALGITKQMHETAMRETRPGQYEYQIVGAMEGLMRRHGLQLAYPSIFSKQGEVLHNGSHHNQLQAGDWVVNDTGCSSRLGYASDITRTLPVSGQFTDRQRTLYQITLDSQLAAIAAMKPGVTNLSVHQLAVSKLVDGLKALGIFTGDTEETVLSGAYAIIFQCGLGHQIGMDVHDMENLGEAYVGYDEATTRSTLFGMRNLRMGKAYRQGMVMTVEPGLYFIPAQIDQWQAEKRHAHLINYEVLNQYRDAGGVRIEDEVLITENSCEVIGEPIPKSIAEVEALMGTAA</sequence>
<dbReference type="SUPFAM" id="SSF53092">
    <property type="entry name" value="Creatinase/prolidase N-terminal domain"/>
    <property type="match status" value="1"/>
</dbReference>
<dbReference type="Gene3D" id="3.40.350.10">
    <property type="entry name" value="Creatinase/prolidase N-terminal domain"/>
    <property type="match status" value="1"/>
</dbReference>
<feature type="domain" description="Aminopeptidase P N-terminal" evidence="10">
    <location>
        <begin position="7"/>
        <end position="140"/>
    </location>
</feature>
<dbReference type="GO" id="GO:0004177">
    <property type="term" value="F:aminopeptidase activity"/>
    <property type="evidence" value="ECO:0007669"/>
    <property type="project" value="UniProtKB-KW"/>
</dbReference>
<dbReference type="InterPro" id="IPR000994">
    <property type="entry name" value="Pept_M24"/>
</dbReference>
<dbReference type="SUPFAM" id="SSF55920">
    <property type="entry name" value="Creatinase/aminopeptidase"/>
    <property type="match status" value="1"/>
</dbReference>
<dbReference type="RefSeq" id="WP_227180065.1">
    <property type="nucleotide sequence ID" value="NZ_JAJBZT010000003.1"/>
</dbReference>
<dbReference type="PANTHER" id="PTHR43226:SF4">
    <property type="entry name" value="XAA-PRO AMINOPEPTIDASE 3"/>
    <property type="match status" value="1"/>
</dbReference>
<evidence type="ECO:0000256" key="5">
    <source>
        <dbReference type="ARBA" id="ARBA00022670"/>
    </source>
</evidence>
<keyword evidence="7" id="KW-0378">Hydrolase</keyword>
<dbReference type="Pfam" id="PF00557">
    <property type="entry name" value="Peptidase_M24"/>
    <property type="match status" value="1"/>
</dbReference>
<dbReference type="InterPro" id="IPR029149">
    <property type="entry name" value="Creatin/AminoP/Spt16_N"/>
</dbReference>
<comment type="cofactor">
    <cofactor evidence="2">
        <name>Mn(2+)</name>
        <dbReference type="ChEBI" id="CHEBI:29035"/>
    </cofactor>
</comment>
<name>A0ABS8D597_9NEIS</name>
<evidence type="ECO:0000256" key="6">
    <source>
        <dbReference type="ARBA" id="ARBA00022723"/>
    </source>
</evidence>
<gene>
    <name evidence="11" type="ORF">LIN78_07395</name>
</gene>
<proteinExistence type="inferred from homology"/>
<dbReference type="InterPro" id="IPR007865">
    <property type="entry name" value="Aminopep_P_N"/>
</dbReference>
<evidence type="ECO:0000256" key="9">
    <source>
        <dbReference type="ARBA" id="ARBA00023211"/>
    </source>
</evidence>
<comment type="catalytic activity">
    <reaction evidence="1">
        <text>Release of any N-terminal amino acid, including proline, that is linked to proline, even from a dipeptide or tripeptide.</text>
        <dbReference type="EC" id="3.4.11.9"/>
    </reaction>
</comment>
<evidence type="ECO:0000256" key="3">
    <source>
        <dbReference type="ARBA" id="ARBA00008766"/>
    </source>
</evidence>
<dbReference type="Pfam" id="PF05195">
    <property type="entry name" value="AMP_N"/>
    <property type="match status" value="1"/>
</dbReference>
<evidence type="ECO:0000256" key="8">
    <source>
        <dbReference type="ARBA" id="ARBA00023049"/>
    </source>
</evidence>
<keyword evidence="8" id="KW-0482">Metalloprotease</keyword>
<evidence type="ECO:0000256" key="4">
    <source>
        <dbReference type="ARBA" id="ARBA00012574"/>
    </source>
</evidence>
<keyword evidence="9" id="KW-0464">Manganese</keyword>
<keyword evidence="11" id="KW-0031">Aminopeptidase</keyword>
<evidence type="ECO:0000256" key="7">
    <source>
        <dbReference type="ARBA" id="ARBA00022801"/>
    </source>
</evidence>
<protein>
    <recommendedName>
        <fullName evidence="4">Xaa-Pro aminopeptidase</fullName>
        <ecNumber evidence="4">3.4.11.9</ecNumber>
    </recommendedName>
</protein>
<evidence type="ECO:0000313" key="12">
    <source>
        <dbReference type="Proteomes" id="UP001165395"/>
    </source>
</evidence>
<dbReference type="CDD" id="cd01087">
    <property type="entry name" value="Prolidase"/>
    <property type="match status" value="1"/>
</dbReference>
<keyword evidence="5" id="KW-0645">Protease</keyword>
<keyword evidence="6" id="KW-0479">Metal-binding</keyword>
<accession>A0ABS8D597</accession>
<evidence type="ECO:0000259" key="10">
    <source>
        <dbReference type="SMART" id="SM01011"/>
    </source>
</evidence>
<reference evidence="11" key="1">
    <citation type="submission" date="2021-10" db="EMBL/GenBank/DDBJ databases">
        <title>The complete genome sequence of Leeia sp. TBRC 13508.</title>
        <authorList>
            <person name="Charoenyingcharoen P."/>
            <person name="Yukphan P."/>
        </authorList>
    </citation>
    <scope>NUCLEOTIDE SEQUENCE</scope>
    <source>
        <strain evidence="11">TBRC 13508</strain>
    </source>
</reference>
<dbReference type="PANTHER" id="PTHR43226">
    <property type="entry name" value="XAA-PRO AMINOPEPTIDASE 3"/>
    <property type="match status" value="1"/>
</dbReference>
<dbReference type="EC" id="3.4.11.9" evidence="4"/>
<dbReference type="InterPro" id="IPR052433">
    <property type="entry name" value="X-Pro_dipept-like"/>
</dbReference>
<evidence type="ECO:0000256" key="2">
    <source>
        <dbReference type="ARBA" id="ARBA00001936"/>
    </source>
</evidence>
<dbReference type="Proteomes" id="UP001165395">
    <property type="component" value="Unassembled WGS sequence"/>
</dbReference>
<comment type="similarity">
    <text evidence="3">Belongs to the peptidase M24B family.</text>
</comment>
<organism evidence="11 12">
    <name type="scientific">Leeia speluncae</name>
    <dbReference type="NCBI Taxonomy" id="2884804"/>
    <lineage>
        <taxon>Bacteria</taxon>
        <taxon>Pseudomonadati</taxon>
        <taxon>Pseudomonadota</taxon>
        <taxon>Betaproteobacteria</taxon>
        <taxon>Neisseriales</taxon>
        <taxon>Leeiaceae</taxon>
        <taxon>Leeia</taxon>
    </lineage>
</organism>
<keyword evidence="12" id="KW-1185">Reference proteome</keyword>
<dbReference type="Gene3D" id="3.90.230.10">
    <property type="entry name" value="Creatinase/methionine aminopeptidase superfamily"/>
    <property type="match status" value="1"/>
</dbReference>
<dbReference type="EMBL" id="JAJBZT010000003">
    <property type="protein sequence ID" value="MCB6183368.1"/>
    <property type="molecule type" value="Genomic_DNA"/>
</dbReference>